<dbReference type="Gene3D" id="3.90.550.10">
    <property type="entry name" value="Spore Coat Polysaccharide Biosynthesis Protein SpsA, Chain A"/>
    <property type="match status" value="1"/>
</dbReference>
<dbReference type="eggNOG" id="ENOG5032HIC">
    <property type="taxonomic scope" value="Bacteria"/>
</dbReference>
<evidence type="ECO:0008006" key="5">
    <source>
        <dbReference type="Google" id="ProtNLM"/>
    </source>
</evidence>
<sequence>MIPNVDLSLHPSSDTVICSLAIGEHQNLLHLMKPTVDLYANKHGFDTVFVTYQLTDRPVAWDKVVLIRRLLDYYSLVIWMDADTMIVNPHQNIKDDLDSNYDMHLCTHKGVEPCCPNTGVWVVKKTDQSIKILEDIWNQTDHIPNHPWEQGALFKLLGYPNPRDFFYYVGPTEYTHCIKTLDIKYNSMMSWGGFLGAASNPVIVHHCGVPLEERLASMQESYKLFLKNK</sequence>
<dbReference type="EMBL" id="AWTC01000008">
    <property type="protein sequence ID" value="EST11980.1"/>
    <property type="molecule type" value="Genomic_DNA"/>
</dbReference>
<dbReference type="PATRIC" id="fig|1395513.3.peg.1911"/>
<dbReference type="GO" id="GO:0016757">
    <property type="term" value="F:glycosyltransferase activity"/>
    <property type="evidence" value="ECO:0007669"/>
    <property type="project" value="UniProtKB-KW"/>
</dbReference>
<name>V6IXG0_9BACL</name>
<dbReference type="PANTHER" id="PTHR31306">
    <property type="entry name" value="ALPHA-1,6-MANNOSYLTRANSFERASE MNN11-RELATED"/>
    <property type="match status" value="1"/>
</dbReference>
<accession>V6IXG0</accession>
<keyword evidence="1" id="KW-0328">Glycosyltransferase</keyword>
<protein>
    <recommendedName>
        <fullName evidence="5">Nucleotide-diphospho-sugar transferase domain-containing protein</fullName>
    </recommendedName>
</protein>
<dbReference type="InterPro" id="IPR029044">
    <property type="entry name" value="Nucleotide-diphossugar_trans"/>
</dbReference>
<evidence type="ECO:0000256" key="1">
    <source>
        <dbReference type="ARBA" id="ARBA00022676"/>
    </source>
</evidence>
<organism evidence="3 4">
    <name type="scientific">Sporolactobacillus laevolacticus DSM 442</name>
    <dbReference type="NCBI Taxonomy" id="1395513"/>
    <lineage>
        <taxon>Bacteria</taxon>
        <taxon>Bacillati</taxon>
        <taxon>Bacillota</taxon>
        <taxon>Bacilli</taxon>
        <taxon>Bacillales</taxon>
        <taxon>Sporolactobacillaceae</taxon>
        <taxon>Sporolactobacillus</taxon>
    </lineage>
</organism>
<reference evidence="3 4" key="1">
    <citation type="journal article" date="2013" name="Genome Announc.">
        <title>Genome Sequence of Sporolactobacillus laevolacticus DSM442, an Efficient Polymer-Grade D-Lactate Producer from Agricultural Waste Cottonseed as a Nitrogen Source.</title>
        <authorList>
            <person name="Wang H."/>
            <person name="Wang L."/>
            <person name="Ju J."/>
            <person name="Yu B."/>
            <person name="Ma Y."/>
        </authorList>
    </citation>
    <scope>NUCLEOTIDE SEQUENCE [LARGE SCALE GENOMIC DNA]</scope>
    <source>
        <strain evidence="3 4">DSM 442</strain>
    </source>
</reference>
<dbReference type="Pfam" id="PF03314">
    <property type="entry name" value="DUF273"/>
    <property type="match status" value="1"/>
</dbReference>
<dbReference type="RefSeq" id="WP_023510151.1">
    <property type="nucleotide sequence ID" value="NZ_AWTC01000008.1"/>
</dbReference>
<dbReference type="STRING" id="1395513.P343_09465"/>
<dbReference type="SUPFAM" id="SSF53448">
    <property type="entry name" value="Nucleotide-diphospho-sugar transferases"/>
    <property type="match status" value="1"/>
</dbReference>
<dbReference type="InterPro" id="IPR004988">
    <property type="entry name" value="DUF273"/>
</dbReference>
<dbReference type="GO" id="GO:0016020">
    <property type="term" value="C:membrane"/>
    <property type="evidence" value="ECO:0007669"/>
    <property type="project" value="InterPro"/>
</dbReference>
<evidence type="ECO:0000256" key="2">
    <source>
        <dbReference type="ARBA" id="ARBA00022679"/>
    </source>
</evidence>
<keyword evidence="4" id="KW-1185">Reference proteome</keyword>
<evidence type="ECO:0000313" key="4">
    <source>
        <dbReference type="Proteomes" id="UP000018296"/>
    </source>
</evidence>
<dbReference type="OrthoDB" id="2580694at2"/>
<dbReference type="Proteomes" id="UP000018296">
    <property type="component" value="Unassembled WGS sequence"/>
</dbReference>
<dbReference type="PANTHER" id="PTHR31306:SF4">
    <property type="entry name" value="ALPHA-1,2-GALACTOSYLTRANSFERASE"/>
    <property type="match status" value="1"/>
</dbReference>
<dbReference type="AlphaFoldDB" id="V6IXG0"/>
<proteinExistence type="predicted"/>
<keyword evidence="2" id="KW-0808">Transferase</keyword>
<evidence type="ECO:0000313" key="3">
    <source>
        <dbReference type="EMBL" id="EST11980.1"/>
    </source>
</evidence>
<comment type="caution">
    <text evidence="3">The sequence shown here is derived from an EMBL/GenBank/DDBJ whole genome shotgun (WGS) entry which is preliminary data.</text>
</comment>
<dbReference type="GO" id="GO:0006487">
    <property type="term" value="P:protein N-linked glycosylation"/>
    <property type="evidence" value="ECO:0007669"/>
    <property type="project" value="TreeGrafter"/>
</dbReference>
<dbReference type="InterPro" id="IPR008630">
    <property type="entry name" value="Glyco_trans_34"/>
</dbReference>
<gene>
    <name evidence="3" type="ORF">P343_09465</name>
</gene>